<name>A0AAV5EQK8_ELECO</name>
<sequence>MASSSRLVSDNELHKNKDDSKEHANNPSPILSSPSNNGEGNKEEDHKDKTGNKKKLVVLSQEYVDTLLSYQCRFYEHKTIDRLAEEDGEKYGYYKTLVTEADEITKRDHDTIREYQARIRRDLETKGYVSYEVTDDGEEDGSEGVNIISTGIMKHAGGGIKKLN</sequence>
<gene>
    <name evidence="2" type="primary">gb13572</name>
    <name evidence="2" type="ORF">PR202_gb13572</name>
</gene>
<keyword evidence="3" id="KW-1185">Reference proteome</keyword>
<dbReference type="EMBL" id="BQKI01000078">
    <property type="protein sequence ID" value="GJN25709.1"/>
    <property type="molecule type" value="Genomic_DNA"/>
</dbReference>
<reference evidence="2" key="2">
    <citation type="submission" date="2021-12" db="EMBL/GenBank/DDBJ databases">
        <title>Resequencing data analysis of finger millet.</title>
        <authorList>
            <person name="Hatakeyama M."/>
            <person name="Aluri S."/>
            <person name="Balachadran M.T."/>
            <person name="Sivarajan S.R."/>
            <person name="Poveda L."/>
            <person name="Shimizu-Inatsugi R."/>
            <person name="Schlapbach R."/>
            <person name="Sreeman S.M."/>
            <person name="Shimizu K.K."/>
        </authorList>
    </citation>
    <scope>NUCLEOTIDE SEQUENCE</scope>
</reference>
<dbReference type="PANTHER" id="PTHR36138:SF13">
    <property type="entry name" value="OS04G0604500 PROTEIN"/>
    <property type="match status" value="1"/>
</dbReference>
<evidence type="ECO:0000256" key="1">
    <source>
        <dbReference type="SAM" id="MobiDB-lite"/>
    </source>
</evidence>
<proteinExistence type="predicted"/>
<feature type="region of interest" description="Disordered" evidence="1">
    <location>
        <begin position="1"/>
        <end position="55"/>
    </location>
</feature>
<feature type="compositionally biased region" description="Low complexity" evidence="1">
    <location>
        <begin position="25"/>
        <end position="37"/>
    </location>
</feature>
<evidence type="ECO:0000313" key="3">
    <source>
        <dbReference type="Proteomes" id="UP001054889"/>
    </source>
</evidence>
<evidence type="ECO:0000313" key="2">
    <source>
        <dbReference type="EMBL" id="GJN25709.1"/>
    </source>
</evidence>
<dbReference type="PANTHER" id="PTHR36138">
    <property type="entry name" value="EXPRESSED PROTEIN-RELATED"/>
    <property type="match status" value="1"/>
</dbReference>
<protein>
    <submittedName>
        <fullName evidence="2">Uncharacterized protein</fullName>
    </submittedName>
</protein>
<feature type="compositionally biased region" description="Basic and acidic residues" evidence="1">
    <location>
        <begin position="40"/>
        <end position="51"/>
    </location>
</feature>
<feature type="compositionally biased region" description="Basic and acidic residues" evidence="1">
    <location>
        <begin position="9"/>
        <end position="24"/>
    </location>
</feature>
<comment type="caution">
    <text evidence="2">The sequence shown here is derived from an EMBL/GenBank/DDBJ whole genome shotgun (WGS) entry which is preliminary data.</text>
</comment>
<accession>A0AAV5EQK8</accession>
<organism evidence="2 3">
    <name type="scientific">Eleusine coracana subsp. coracana</name>
    <dbReference type="NCBI Taxonomy" id="191504"/>
    <lineage>
        <taxon>Eukaryota</taxon>
        <taxon>Viridiplantae</taxon>
        <taxon>Streptophyta</taxon>
        <taxon>Embryophyta</taxon>
        <taxon>Tracheophyta</taxon>
        <taxon>Spermatophyta</taxon>
        <taxon>Magnoliopsida</taxon>
        <taxon>Liliopsida</taxon>
        <taxon>Poales</taxon>
        <taxon>Poaceae</taxon>
        <taxon>PACMAD clade</taxon>
        <taxon>Chloridoideae</taxon>
        <taxon>Cynodonteae</taxon>
        <taxon>Eleusininae</taxon>
        <taxon>Eleusine</taxon>
    </lineage>
</organism>
<dbReference type="Proteomes" id="UP001054889">
    <property type="component" value="Unassembled WGS sequence"/>
</dbReference>
<dbReference type="AlphaFoldDB" id="A0AAV5EQK8"/>
<reference evidence="2" key="1">
    <citation type="journal article" date="2018" name="DNA Res.">
        <title>Multiple hybrid de novo genome assembly of finger millet, an orphan allotetraploid crop.</title>
        <authorList>
            <person name="Hatakeyama M."/>
            <person name="Aluri S."/>
            <person name="Balachadran M.T."/>
            <person name="Sivarajan S.R."/>
            <person name="Patrignani A."/>
            <person name="Gruter S."/>
            <person name="Poveda L."/>
            <person name="Shimizu-Inatsugi R."/>
            <person name="Baeten J."/>
            <person name="Francoijs K.J."/>
            <person name="Nataraja K.N."/>
            <person name="Reddy Y.A.N."/>
            <person name="Phadnis S."/>
            <person name="Ravikumar R.L."/>
            <person name="Schlapbach R."/>
            <person name="Sreeman S.M."/>
            <person name="Shimizu K.K."/>
        </authorList>
    </citation>
    <scope>NUCLEOTIDE SEQUENCE</scope>
</reference>